<dbReference type="PANTHER" id="PTHR22938">
    <property type="entry name" value="ZINC FINGER PROTEIN 598"/>
    <property type="match status" value="1"/>
</dbReference>
<dbReference type="GO" id="GO:0016567">
    <property type="term" value="P:protein ubiquitination"/>
    <property type="evidence" value="ECO:0007669"/>
    <property type="project" value="TreeGrafter"/>
</dbReference>
<name>D8M4W0_BLAHO</name>
<evidence type="ECO:0000256" key="1">
    <source>
        <dbReference type="SAM" id="MobiDB-lite"/>
    </source>
</evidence>
<evidence type="ECO:0008006" key="4">
    <source>
        <dbReference type="Google" id="ProtNLM"/>
    </source>
</evidence>
<feature type="region of interest" description="Disordered" evidence="1">
    <location>
        <begin position="179"/>
        <end position="233"/>
    </location>
</feature>
<accession>D8M4W0</accession>
<feature type="compositionally biased region" description="Basic residues" evidence="1">
    <location>
        <begin position="215"/>
        <end position="225"/>
    </location>
</feature>
<dbReference type="InterPro" id="IPR044288">
    <property type="entry name" value="ZNF598/HEL2"/>
</dbReference>
<keyword evidence="3" id="KW-1185">Reference proteome</keyword>
<evidence type="ECO:0000313" key="3">
    <source>
        <dbReference type="Proteomes" id="UP000008312"/>
    </source>
</evidence>
<dbReference type="GeneID" id="24923231"/>
<dbReference type="EMBL" id="FN668654">
    <property type="protein sequence ID" value="CBK23099.2"/>
    <property type="molecule type" value="Genomic_DNA"/>
</dbReference>
<dbReference type="GO" id="GO:0043022">
    <property type="term" value="F:ribosome binding"/>
    <property type="evidence" value="ECO:0007669"/>
    <property type="project" value="TreeGrafter"/>
</dbReference>
<dbReference type="OrthoDB" id="3838338at2759"/>
<evidence type="ECO:0000313" key="2">
    <source>
        <dbReference type="EMBL" id="CBK23099.2"/>
    </source>
</evidence>
<dbReference type="RefSeq" id="XP_012897147.1">
    <property type="nucleotide sequence ID" value="XM_013041693.1"/>
</dbReference>
<dbReference type="Proteomes" id="UP000008312">
    <property type="component" value="Unassembled WGS sequence"/>
</dbReference>
<protein>
    <recommendedName>
        <fullName evidence="4">C2H2-type domain-containing protein</fullName>
    </recommendedName>
</protein>
<sequence length="401" mass="45661">MKCPRCHPYVSFAKINEKEYLKSSAIVYNSVESLNLHMREAHHAALCPVCVESNTMFIFEYPILSDAVMYRAHLNGSMSTLQLPKHVLCHACGKIQYDNKALMDHCRKQHVHCFICGLNNINSFFASEAELRAHNAAKHYPCDICHRFVGVTMMELINHRWAEHQMNNAQVKLAEVPAISPPQTEQVETAEPSCAESFDEKEDVDCQGRPVSLSSKKKRKQKQKSKPQYTPCSPVNSWRVPSIQPSFMQTITPYHCDCSRCYELQQKPKITTLSMSGGQSFALVRNNLTSFFEKIFDLQEPSDRERKDQIGLCKVVLELCTKACATFSNIMDYLAQKASVAQLNYSPQIQEVMKKLLSSLTPKNFSVKGLVAYGLSQGHAQKVDTYIRKFYVRWKDVLSVQ</sequence>
<dbReference type="GO" id="GO:0061630">
    <property type="term" value="F:ubiquitin protein ligase activity"/>
    <property type="evidence" value="ECO:0007669"/>
    <property type="project" value="InterPro"/>
</dbReference>
<dbReference type="InParanoid" id="D8M4W0"/>
<dbReference type="AlphaFoldDB" id="D8M4W0"/>
<gene>
    <name evidence="2" type="ORF">GSBLH_T00007107001</name>
</gene>
<proteinExistence type="predicted"/>
<reference evidence="2" key="1">
    <citation type="submission" date="2010-02" db="EMBL/GenBank/DDBJ databases">
        <title>Sequencing and annotation of the Blastocystis hominis genome.</title>
        <authorList>
            <person name="Wincker P."/>
        </authorList>
    </citation>
    <scope>NUCLEOTIDE SEQUENCE</scope>
    <source>
        <strain evidence="2">Singapore isolate B</strain>
    </source>
</reference>
<dbReference type="GO" id="GO:0072344">
    <property type="term" value="P:rescue of stalled ribosome"/>
    <property type="evidence" value="ECO:0007669"/>
    <property type="project" value="InterPro"/>
</dbReference>
<dbReference type="PANTHER" id="PTHR22938:SF15">
    <property type="entry name" value="OS01G0568000 PROTEIN"/>
    <property type="match status" value="1"/>
</dbReference>
<organism evidence="2">
    <name type="scientific">Blastocystis hominis</name>
    <dbReference type="NCBI Taxonomy" id="12968"/>
    <lineage>
        <taxon>Eukaryota</taxon>
        <taxon>Sar</taxon>
        <taxon>Stramenopiles</taxon>
        <taxon>Bigyra</taxon>
        <taxon>Opalozoa</taxon>
        <taxon>Opalinata</taxon>
        <taxon>Blastocystidae</taxon>
        <taxon>Blastocystis</taxon>
    </lineage>
</organism>